<evidence type="ECO:0000256" key="1">
    <source>
        <dbReference type="SAM" id="MobiDB-lite"/>
    </source>
</evidence>
<feature type="compositionally biased region" description="Low complexity" evidence="1">
    <location>
        <begin position="52"/>
        <end position="61"/>
    </location>
</feature>
<proteinExistence type="predicted"/>
<dbReference type="STRING" id="1051891.A0A0C3QSI7"/>
<feature type="compositionally biased region" description="Low complexity" evidence="1">
    <location>
        <begin position="17"/>
        <end position="41"/>
    </location>
</feature>
<protein>
    <submittedName>
        <fullName evidence="2">Uncharacterized protein</fullName>
    </submittedName>
</protein>
<sequence length="342" mass="38048">MATFNFFTPPRTPLQPLQHSGGSPHSLSQHSSSPCAPSSPLNPYTARKGRSSRSSLSSSGSATLPSNRKAQYKARRPAYSLAPAPEPPVNGFLRDKIMAKCAERVAKDREKAKKREKRKYASSSSEAGSSDVEMSSDGEDEDDAKDEVDDSLYLRLMADQNRRDRHNQMYLFERQVGSSFDPDIEDLAEWEEDERPQEAPEDLEDYFDDDEDQLLSAYEDYLDRETAPNTEASSSQSTIRMGSAATPQLKIDSRNHFLNHLLGGRCPQCHHSPLSISTEHEDAVTCGSCRTTYPLGEAATSWSEDHPAVDSTHTPKWALDPLCPTSILFECSSSDCFWITTL</sequence>
<feature type="compositionally biased region" description="Low complexity" evidence="1">
    <location>
        <begin position="121"/>
        <end position="133"/>
    </location>
</feature>
<organism evidence="2 3">
    <name type="scientific">Tulasnella calospora MUT 4182</name>
    <dbReference type="NCBI Taxonomy" id="1051891"/>
    <lineage>
        <taxon>Eukaryota</taxon>
        <taxon>Fungi</taxon>
        <taxon>Dikarya</taxon>
        <taxon>Basidiomycota</taxon>
        <taxon>Agaricomycotina</taxon>
        <taxon>Agaricomycetes</taxon>
        <taxon>Cantharellales</taxon>
        <taxon>Tulasnellaceae</taxon>
        <taxon>Tulasnella</taxon>
    </lineage>
</organism>
<dbReference type="Proteomes" id="UP000054248">
    <property type="component" value="Unassembled WGS sequence"/>
</dbReference>
<dbReference type="AlphaFoldDB" id="A0A0C3QSI7"/>
<reference evidence="2 3" key="1">
    <citation type="submission" date="2014-04" db="EMBL/GenBank/DDBJ databases">
        <authorList>
            <consortium name="DOE Joint Genome Institute"/>
            <person name="Kuo A."/>
            <person name="Girlanda M."/>
            <person name="Perotto S."/>
            <person name="Kohler A."/>
            <person name="Nagy L.G."/>
            <person name="Floudas D."/>
            <person name="Copeland A."/>
            <person name="Barry K.W."/>
            <person name="Cichocki N."/>
            <person name="Veneault-Fourrey C."/>
            <person name="LaButti K."/>
            <person name="Lindquist E.A."/>
            <person name="Lipzen A."/>
            <person name="Lundell T."/>
            <person name="Morin E."/>
            <person name="Murat C."/>
            <person name="Sun H."/>
            <person name="Tunlid A."/>
            <person name="Henrissat B."/>
            <person name="Grigoriev I.V."/>
            <person name="Hibbett D.S."/>
            <person name="Martin F."/>
            <person name="Nordberg H.P."/>
            <person name="Cantor M.N."/>
            <person name="Hua S.X."/>
        </authorList>
    </citation>
    <scope>NUCLEOTIDE SEQUENCE [LARGE SCALE GENOMIC DNA]</scope>
    <source>
        <strain evidence="2 3">MUT 4182</strain>
    </source>
</reference>
<feature type="compositionally biased region" description="Polar residues" evidence="1">
    <location>
        <begin position="227"/>
        <end position="240"/>
    </location>
</feature>
<accession>A0A0C3QSI7</accession>
<name>A0A0C3QSI7_9AGAM</name>
<dbReference type="EMBL" id="KN822959">
    <property type="protein sequence ID" value="KIO31926.1"/>
    <property type="molecule type" value="Genomic_DNA"/>
</dbReference>
<reference evidence="3" key="2">
    <citation type="submission" date="2015-01" db="EMBL/GenBank/DDBJ databases">
        <title>Evolutionary Origins and Diversification of the Mycorrhizal Mutualists.</title>
        <authorList>
            <consortium name="DOE Joint Genome Institute"/>
            <consortium name="Mycorrhizal Genomics Consortium"/>
            <person name="Kohler A."/>
            <person name="Kuo A."/>
            <person name="Nagy L.G."/>
            <person name="Floudas D."/>
            <person name="Copeland A."/>
            <person name="Barry K.W."/>
            <person name="Cichocki N."/>
            <person name="Veneault-Fourrey C."/>
            <person name="LaButti K."/>
            <person name="Lindquist E.A."/>
            <person name="Lipzen A."/>
            <person name="Lundell T."/>
            <person name="Morin E."/>
            <person name="Murat C."/>
            <person name="Riley R."/>
            <person name="Ohm R."/>
            <person name="Sun H."/>
            <person name="Tunlid A."/>
            <person name="Henrissat B."/>
            <person name="Grigoriev I.V."/>
            <person name="Hibbett D.S."/>
            <person name="Martin F."/>
        </authorList>
    </citation>
    <scope>NUCLEOTIDE SEQUENCE [LARGE SCALE GENOMIC DNA]</scope>
    <source>
        <strain evidence="3">MUT 4182</strain>
    </source>
</reference>
<feature type="region of interest" description="Disordered" evidence="1">
    <location>
        <begin position="107"/>
        <end position="148"/>
    </location>
</feature>
<evidence type="ECO:0000313" key="2">
    <source>
        <dbReference type="EMBL" id="KIO31926.1"/>
    </source>
</evidence>
<feature type="region of interest" description="Disordered" evidence="1">
    <location>
        <begin position="222"/>
        <end position="243"/>
    </location>
</feature>
<keyword evidence="3" id="KW-1185">Reference proteome</keyword>
<feature type="compositionally biased region" description="Acidic residues" evidence="1">
    <location>
        <begin position="134"/>
        <end position="148"/>
    </location>
</feature>
<dbReference type="HOGENOM" id="CLU_836758_0_0_1"/>
<dbReference type="OrthoDB" id="3268127at2759"/>
<feature type="region of interest" description="Disordered" evidence="1">
    <location>
        <begin position="1"/>
        <end position="92"/>
    </location>
</feature>
<evidence type="ECO:0000313" key="3">
    <source>
        <dbReference type="Proteomes" id="UP000054248"/>
    </source>
</evidence>
<gene>
    <name evidence="2" type="ORF">M407DRAFT_122155</name>
</gene>